<proteinExistence type="predicted"/>
<dbReference type="AlphaFoldDB" id="A0A4D9DHV3"/>
<evidence type="ECO:0000256" key="1">
    <source>
        <dbReference type="SAM" id="MobiDB-lite"/>
    </source>
</evidence>
<reference evidence="2 3" key="1">
    <citation type="submission" date="2019-04" db="EMBL/GenBank/DDBJ databases">
        <title>Draft genome of the big-headed turtle Platysternon megacephalum.</title>
        <authorList>
            <person name="Gong S."/>
        </authorList>
    </citation>
    <scope>NUCLEOTIDE SEQUENCE [LARGE SCALE GENOMIC DNA]</scope>
    <source>
        <strain evidence="2">DO16091913</strain>
        <tissue evidence="2">Muscle</tissue>
    </source>
</reference>
<feature type="compositionally biased region" description="Basic and acidic residues" evidence="1">
    <location>
        <begin position="156"/>
        <end position="167"/>
    </location>
</feature>
<organism evidence="2 3">
    <name type="scientific">Platysternon megacephalum</name>
    <name type="common">big-headed turtle</name>
    <dbReference type="NCBI Taxonomy" id="55544"/>
    <lineage>
        <taxon>Eukaryota</taxon>
        <taxon>Metazoa</taxon>
        <taxon>Chordata</taxon>
        <taxon>Craniata</taxon>
        <taxon>Vertebrata</taxon>
        <taxon>Euteleostomi</taxon>
        <taxon>Archelosauria</taxon>
        <taxon>Testudinata</taxon>
        <taxon>Testudines</taxon>
        <taxon>Cryptodira</taxon>
        <taxon>Durocryptodira</taxon>
        <taxon>Testudinoidea</taxon>
        <taxon>Platysternidae</taxon>
        <taxon>Platysternon</taxon>
    </lineage>
</organism>
<accession>A0A4D9DHV3</accession>
<reference evidence="2 3" key="2">
    <citation type="submission" date="2019-04" db="EMBL/GenBank/DDBJ databases">
        <title>The genome sequence of big-headed turtle.</title>
        <authorList>
            <person name="Gong S."/>
        </authorList>
    </citation>
    <scope>NUCLEOTIDE SEQUENCE [LARGE SCALE GENOMIC DNA]</scope>
    <source>
        <strain evidence="2">DO16091913</strain>
        <tissue evidence="2">Muscle</tissue>
    </source>
</reference>
<feature type="region of interest" description="Disordered" evidence="1">
    <location>
        <begin position="206"/>
        <end position="262"/>
    </location>
</feature>
<dbReference type="Proteomes" id="UP000297703">
    <property type="component" value="Unassembled WGS sequence"/>
</dbReference>
<dbReference type="STRING" id="55544.A0A4D9DHV3"/>
<feature type="region of interest" description="Disordered" evidence="1">
    <location>
        <begin position="181"/>
        <end position="200"/>
    </location>
</feature>
<feature type="compositionally biased region" description="Basic and acidic residues" evidence="1">
    <location>
        <begin position="100"/>
        <end position="116"/>
    </location>
</feature>
<feature type="region of interest" description="Disordered" evidence="1">
    <location>
        <begin position="93"/>
        <end position="168"/>
    </location>
</feature>
<evidence type="ECO:0000313" key="2">
    <source>
        <dbReference type="EMBL" id="TFJ95319.1"/>
    </source>
</evidence>
<evidence type="ECO:0000313" key="3">
    <source>
        <dbReference type="Proteomes" id="UP000297703"/>
    </source>
</evidence>
<comment type="caution">
    <text evidence="2">The sequence shown here is derived from an EMBL/GenBank/DDBJ whole genome shotgun (WGS) entry which is preliminary data.</text>
</comment>
<keyword evidence="3" id="KW-1185">Reference proteome</keyword>
<dbReference type="EMBL" id="QXTE01009347">
    <property type="protein sequence ID" value="TFJ95319.1"/>
    <property type="molecule type" value="Genomic_DNA"/>
</dbReference>
<name>A0A4D9DHV3_9SAUR</name>
<sequence length="262" mass="28091">MPVLKNPYKLKMAKANRAPGGTGELILAQESSTNPFEEDLEENSGDSVLGDQNPFLEEAAEEGGGFERDLINGSLDRRRVTLEKLVGLSPFRLGKGKKGAGKEKAPAGDKGPDRRSFLGLGALEKRKARRCSEDFSLLQRLNGRRRESPGGPESCPAERDGAPDAGKRMNFLKLSLGGRARRASLVDKPSPPEAPEPVLAAQEVETVTKAQEPLSGEPARGRGNRALRSPSVLQLGGPATRGDVGEAVPTYIPGRQPARWSH</sequence>
<gene>
    <name evidence="2" type="ORF">DR999_PMT23169</name>
</gene>
<feature type="region of interest" description="Disordered" evidence="1">
    <location>
        <begin position="32"/>
        <end position="51"/>
    </location>
</feature>
<protein>
    <submittedName>
        <fullName evidence="2">Agmatinase</fullName>
    </submittedName>
</protein>
<dbReference type="OrthoDB" id="9948828at2759"/>